<dbReference type="SMART" id="SM00174">
    <property type="entry name" value="RHO"/>
    <property type="match status" value="1"/>
</dbReference>
<comment type="caution">
    <text evidence="5">The sequence shown here is derived from an EMBL/GenBank/DDBJ whole genome shotgun (WGS) entry which is preliminary data.</text>
</comment>
<evidence type="ECO:0000313" key="8">
    <source>
        <dbReference type="EMBL" id="CAL6102944.1"/>
    </source>
</evidence>
<dbReference type="EMBL" id="CATOUU010001175">
    <property type="protein sequence ID" value="CAI9976895.1"/>
    <property type="molecule type" value="Genomic_DNA"/>
</dbReference>
<dbReference type="FunFam" id="3.40.50.300:FF:001204">
    <property type="entry name" value="Small GTP-binding protein, putative"/>
    <property type="match status" value="1"/>
</dbReference>
<protein>
    <submittedName>
        <fullName evidence="5">Rab1a</fullName>
    </submittedName>
</protein>
<dbReference type="Proteomes" id="UP001642409">
    <property type="component" value="Unassembled WGS sequence"/>
</dbReference>
<organism evidence="5">
    <name type="scientific">Hexamita inflata</name>
    <dbReference type="NCBI Taxonomy" id="28002"/>
    <lineage>
        <taxon>Eukaryota</taxon>
        <taxon>Metamonada</taxon>
        <taxon>Diplomonadida</taxon>
        <taxon>Hexamitidae</taxon>
        <taxon>Hexamitinae</taxon>
        <taxon>Hexamita</taxon>
    </lineage>
</organism>
<proteinExistence type="predicted"/>
<reference evidence="5" key="1">
    <citation type="submission" date="2023-06" db="EMBL/GenBank/DDBJ databases">
        <authorList>
            <person name="Kurt Z."/>
        </authorList>
    </citation>
    <scope>NUCLEOTIDE SEQUENCE</scope>
</reference>
<evidence type="ECO:0000256" key="2">
    <source>
        <dbReference type="ARBA" id="ARBA00023134"/>
    </source>
</evidence>
<evidence type="ECO:0000313" key="9">
    <source>
        <dbReference type="Proteomes" id="UP001642409"/>
    </source>
</evidence>
<dbReference type="GO" id="GO:0005525">
    <property type="term" value="F:GTP binding"/>
    <property type="evidence" value="ECO:0007669"/>
    <property type="project" value="UniProtKB-KW"/>
</dbReference>
<sequence length="194" mass="21991">MIKSKVVMVGSISTGKSALVNRLLHNEFKESVSTTGALYFKKSISLDNSDVMVNIWDTAGQERFKSISKMYYRNANIFILVFDATRPETLRDVRDWTALIRENCIEERYDIILTCNKCDCEGTEQLINEGERMAEEFGFDYQRTSCKTGDGITELFEKAARKSIKLVQPSNDPVKYIEAKKVDVAQPASKKGCC</sequence>
<dbReference type="EMBL" id="CAXDID020000089">
    <property type="protein sequence ID" value="CAL6021502.1"/>
    <property type="molecule type" value="Genomic_DNA"/>
</dbReference>
<dbReference type="InterPro" id="IPR027417">
    <property type="entry name" value="P-loop_NTPase"/>
</dbReference>
<gene>
    <name evidence="6" type="ORF">HINF_LOCUS28196</name>
    <name evidence="7" type="ORF">HINF_LOCUS29258</name>
    <name evidence="3" type="ORF">HINF_LOCUS34016</name>
    <name evidence="4" type="ORF">HINF_LOCUS42153</name>
    <name evidence="5" type="ORF">HINF_LOCUS64540</name>
    <name evidence="8" type="ORF">HINF_LOCUS71906</name>
</gene>
<evidence type="ECO:0000313" key="5">
    <source>
        <dbReference type="EMBL" id="CAI9976895.1"/>
    </source>
</evidence>
<dbReference type="CDD" id="cd00154">
    <property type="entry name" value="Rab"/>
    <property type="match status" value="1"/>
</dbReference>
<dbReference type="PROSITE" id="PS51421">
    <property type="entry name" value="RAS"/>
    <property type="match status" value="1"/>
</dbReference>
<reference evidence="6 9" key="2">
    <citation type="submission" date="2024-07" db="EMBL/GenBank/DDBJ databases">
        <authorList>
            <person name="Akdeniz Z."/>
        </authorList>
    </citation>
    <scope>NUCLEOTIDE SEQUENCE [LARGE SCALE GENOMIC DNA]</scope>
</reference>
<dbReference type="AlphaFoldDB" id="A0AA86S2J5"/>
<dbReference type="InterPro" id="IPR001806">
    <property type="entry name" value="Small_GTPase"/>
</dbReference>
<dbReference type="PANTHER" id="PTHR47977">
    <property type="entry name" value="RAS-RELATED PROTEIN RAB"/>
    <property type="match status" value="1"/>
</dbReference>
<dbReference type="InterPro" id="IPR005225">
    <property type="entry name" value="Small_GTP-bd"/>
</dbReference>
<dbReference type="EMBL" id="CATOUU010000849">
    <property type="protein sequence ID" value="CAI9954508.1"/>
    <property type="molecule type" value="Genomic_DNA"/>
</dbReference>
<evidence type="ECO:0000313" key="3">
    <source>
        <dbReference type="EMBL" id="CAI9946371.1"/>
    </source>
</evidence>
<keyword evidence="2" id="KW-0342">GTP-binding</keyword>
<evidence type="ECO:0000313" key="4">
    <source>
        <dbReference type="EMBL" id="CAI9954508.1"/>
    </source>
</evidence>
<dbReference type="PRINTS" id="PR00449">
    <property type="entry name" value="RASTRNSFRMNG"/>
</dbReference>
<keyword evidence="9" id="KW-1185">Reference proteome</keyword>
<dbReference type="EMBL" id="CAXDID020000561">
    <property type="protein sequence ID" value="CAL6102944.1"/>
    <property type="molecule type" value="Genomic_DNA"/>
</dbReference>
<name>A0AA86S2J5_9EUKA</name>
<accession>A0AA86S2J5</accession>
<dbReference type="SMART" id="SM00173">
    <property type="entry name" value="RAS"/>
    <property type="match status" value="1"/>
</dbReference>
<keyword evidence="1" id="KW-0547">Nucleotide-binding</keyword>
<evidence type="ECO:0000256" key="1">
    <source>
        <dbReference type="ARBA" id="ARBA00022741"/>
    </source>
</evidence>
<dbReference type="InterPro" id="IPR050227">
    <property type="entry name" value="Rab"/>
</dbReference>
<dbReference type="PROSITE" id="PS51419">
    <property type="entry name" value="RAB"/>
    <property type="match status" value="1"/>
</dbReference>
<dbReference type="EMBL" id="CAXDID020000094">
    <property type="protein sequence ID" value="CAL6023698.1"/>
    <property type="molecule type" value="Genomic_DNA"/>
</dbReference>
<dbReference type="EMBL" id="CATOUU010000762">
    <property type="protein sequence ID" value="CAI9946371.1"/>
    <property type="molecule type" value="Genomic_DNA"/>
</dbReference>
<dbReference type="Pfam" id="PF00071">
    <property type="entry name" value="Ras"/>
    <property type="match status" value="1"/>
</dbReference>
<dbReference type="GO" id="GO:0003924">
    <property type="term" value="F:GTPase activity"/>
    <property type="evidence" value="ECO:0007669"/>
    <property type="project" value="InterPro"/>
</dbReference>
<dbReference type="NCBIfam" id="TIGR00231">
    <property type="entry name" value="small_GTP"/>
    <property type="match status" value="1"/>
</dbReference>
<evidence type="ECO:0000313" key="7">
    <source>
        <dbReference type="EMBL" id="CAL6023698.1"/>
    </source>
</evidence>
<evidence type="ECO:0000313" key="6">
    <source>
        <dbReference type="EMBL" id="CAL6021502.1"/>
    </source>
</evidence>
<dbReference type="Gene3D" id="3.40.50.300">
    <property type="entry name" value="P-loop containing nucleotide triphosphate hydrolases"/>
    <property type="match status" value="1"/>
</dbReference>
<dbReference type="SMART" id="SM00175">
    <property type="entry name" value="RAB"/>
    <property type="match status" value="1"/>
</dbReference>
<dbReference type="SUPFAM" id="SSF52540">
    <property type="entry name" value="P-loop containing nucleoside triphosphate hydrolases"/>
    <property type="match status" value="1"/>
</dbReference>